<evidence type="ECO:0000313" key="2">
    <source>
        <dbReference type="EMBL" id="KAL2510923.1"/>
    </source>
</evidence>
<organism evidence="2 3">
    <name type="scientific">Abeliophyllum distichum</name>
    <dbReference type="NCBI Taxonomy" id="126358"/>
    <lineage>
        <taxon>Eukaryota</taxon>
        <taxon>Viridiplantae</taxon>
        <taxon>Streptophyta</taxon>
        <taxon>Embryophyta</taxon>
        <taxon>Tracheophyta</taxon>
        <taxon>Spermatophyta</taxon>
        <taxon>Magnoliopsida</taxon>
        <taxon>eudicotyledons</taxon>
        <taxon>Gunneridae</taxon>
        <taxon>Pentapetalae</taxon>
        <taxon>asterids</taxon>
        <taxon>lamiids</taxon>
        <taxon>Lamiales</taxon>
        <taxon>Oleaceae</taxon>
        <taxon>Forsythieae</taxon>
        <taxon>Abeliophyllum</taxon>
    </lineage>
</organism>
<accession>A0ABD1TED9</accession>
<keyword evidence="3" id="KW-1185">Reference proteome</keyword>
<feature type="region of interest" description="Disordered" evidence="1">
    <location>
        <begin position="81"/>
        <end position="100"/>
    </location>
</feature>
<comment type="caution">
    <text evidence="2">The sequence shown here is derived from an EMBL/GenBank/DDBJ whole genome shotgun (WGS) entry which is preliminary data.</text>
</comment>
<dbReference type="Proteomes" id="UP001604336">
    <property type="component" value="Unassembled WGS sequence"/>
</dbReference>
<evidence type="ECO:0008006" key="4">
    <source>
        <dbReference type="Google" id="ProtNLM"/>
    </source>
</evidence>
<dbReference type="EMBL" id="JBFOLK010000005">
    <property type="protein sequence ID" value="KAL2510923.1"/>
    <property type="molecule type" value="Genomic_DNA"/>
</dbReference>
<evidence type="ECO:0000256" key="1">
    <source>
        <dbReference type="SAM" id="MobiDB-lite"/>
    </source>
</evidence>
<dbReference type="AlphaFoldDB" id="A0ABD1TED9"/>
<reference evidence="3" key="1">
    <citation type="submission" date="2024-07" db="EMBL/GenBank/DDBJ databases">
        <title>Two chromosome-level genome assemblies of Korean endemic species Abeliophyllum distichum and Forsythia ovata (Oleaceae).</title>
        <authorList>
            <person name="Jang H."/>
        </authorList>
    </citation>
    <scope>NUCLEOTIDE SEQUENCE [LARGE SCALE GENOMIC DNA]</scope>
</reference>
<gene>
    <name evidence="2" type="ORF">Adt_16523</name>
</gene>
<protein>
    <recommendedName>
        <fullName evidence="4">Transposase</fullName>
    </recommendedName>
</protein>
<feature type="compositionally biased region" description="Basic and acidic residues" evidence="1">
    <location>
        <begin position="81"/>
        <end position="96"/>
    </location>
</feature>
<sequence length="160" mass="18041">MADKGDPHPQIIEIDHVVDEALLGTTEHGPHQETEEVEVEVPSITFNNSEDDVNDDDFVYDNIMEECIAVGLNSDPVVEEEHADAIGENSDSDHSYDPTAEELNTDYLSDKDSNVRYSMFNEEKELWDPQFEVGKTFIDVPHFRKAIRNHGVATGCNFKS</sequence>
<proteinExistence type="predicted"/>
<name>A0ABD1TED9_9LAMI</name>
<evidence type="ECO:0000313" key="3">
    <source>
        <dbReference type="Proteomes" id="UP001604336"/>
    </source>
</evidence>